<organism evidence="2 3">
    <name type="scientific">Senna tora</name>
    <dbReference type="NCBI Taxonomy" id="362788"/>
    <lineage>
        <taxon>Eukaryota</taxon>
        <taxon>Viridiplantae</taxon>
        <taxon>Streptophyta</taxon>
        <taxon>Embryophyta</taxon>
        <taxon>Tracheophyta</taxon>
        <taxon>Spermatophyta</taxon>
        <taxon>Magnoliopsida</taxon>
        <taxon>eudicotyledons</taxon>
        <taxon>Gunneridae</taxon>
        <taxon>Pentapetalae</taxon>
        <taxon>rosids</taxon>
        <taxon>fabids</taxon>
        <taxon>Fabales</taxon>
        <taxon>Fabaceae</taxon>
        <taxon>Caesalpinioideae</taxon>
        <taxon>Cassia clade</taxon>
        <taxon>Senna</taxon>
    </lineage>
</organism>
<keyword evidence="2" id="KW-0548">Nucleotidyltransferase</keyword>
<dbReference type="OrthoDB" id="1348681at2759"/>
<dbReference type="EMBL" id="JAAIUW010000005">
    <property type="protein sequence ID" value="KAF7831935.1"/>
    <property type="molecule type" value="Genomic_DNA"/>
</dbReference>
<keyword evidence="2" id="KW-0808">Transferase</keyword>
<accession>A0A834WT81</accession>
<evidence type="ECO:0000313" key="2">
    <source>
        <dbReference type="EMBL" id="KAF7831935.1"/>
    </source>
</evidence>
<keyword evidence="2" id="KW-0695">RNA-directed DNA polymerase</keyword>
<dbReference type="AlphaFoldDB" id="A0A834WT81"/>
<dbReference type="GO" id="GO:0003964">
    <property type="term" value="F:RNA-directed DNA polymerase activity"/>
    <property type="evidence" value="ECO:0007669"/>
    <property type="project" value="UniProtKB-KW"/>
</dbReference>
<dbReference type="Proteomes" id="UP000634136">
    <property type="component" value="Unassembled WGS sequence"/>
</dbReference>
<protein>
    <submittedName>
        <fullName evidence="2">Putative RNA-directed DNA polymerase</fullName>
    </submittedName>
</protein>
<name>A0A834WT81_9FABA</name>
<comment type="caution">
    <text evidence="2">The sequence shown here is derived from an EMBL/GenBank/DDBJ whole genome shotgun (WGS) entry which is preliminary data.</text>
</comment>
<sequence>MVLLTWSLVTGHPRSLSSFPLSLFRDFSMGPPKILAIDKLDWRTVGAYSFRLDYLQLKVRRRRDFLVKDDEACLSSSLAIARDELGDQNMSNSMEGERQTGRRGRCGDVEITFNDEDVNKELVSAEKYLVGRVLTSKKVNRTTLCGTDMTEGRGGVNEIEEMCAEKVMENVGIGGKEGSMTSETSVGRKEGSNIAGSQEMQVLQEIHNITYEGVVSTNASMKENINPTMKPSGGKQWKRLARGGALITNANVVESKGGKQKSMEEEPNALIDIDARRTVLASGMRRSIGDGKSTRVWKDPWVIFDRPTTLTVSNQNAAGVEKVCDLMNESGNSWDEEKLRRCFDVGTCQRIMCVPPNRAQGGDRWVWEVERSGSYTMKSGYRHAMIDTWRQFEMGLDIDVDATSKF</sequence>
<keyword evidence="3" id="KW-1185">Reference proteome</keyword>
<feature type="region of interest" description="Disordered" evidence="1">
    <location>
        <begin position="174"/>
        <end position="194"/>
    </location>
</feature>
<evidence type="ECO:0000313" key="3">
    <source>
        <dbReference type="Proteomes" id="UP000634136"/>
    </source>
</evidence>
<proteinExistence type="predicted"/>
<reference evidence="2" key="1">
    <citation type="submission" date="2020-09" db="EMBL/GenBank/DDBJ databases">
        <title>Genome-Enabled Discovery of Anthraquinone Biosynthesis in Senna tora.</title>
        <authorList>
            <person name="Kang S.-H."/>
            <person name="Pandey R.P."/>
            <person name="Lee C.-M."/>
            <person name="Sim J.-S."/>
            <person name="Jeong J.-T."/>
            <person name="Choi B.-S."/>
            <person name="Jung M."/>
            <person name="Ginzburg D."/>
            <person name="Zhao K."/>
            <person name="Won S.Y."/>
            <person name="Oh T.-J."/>
            <person name="Yu Y."/>
            <person name="Kim N.-H."/>
            <person name="Lee O.R."/>
            <person name="Lee T.-H."/>
            <person name="Bashyal P."/>
            <person name="Kim T.-S."/>
            <person name="Lee W.-H."/>
            <person name="Kawkins C."/>
            <person name="Kim C.-K."/>
            <person name="Kim J.S."/>
            <person name="Ahn B.O."/>
            <person name="Rhee S.Y."/>
            <person name="Sohng J.K."/>
        </authorList>
    </citation>
    <scope>NUCLEOTIDE SEQUENCE</scope>
    <source>
        <tissue evidence="2">Leaf</tissue>
    </source>
</reference>
<gene>
    <name evidence="2" type="ORF">G2W53_014268</name>
</gene>
<evidence type="ECO:0000256" key="1">
    <source>
        <dbReference type="SAM" id="MobiDB-lite"/>
    </source>
</evidence>